<comment type="caution">
    <text evidence="1">The sequence shown here is derived from an EMBL/GenBank/DDBJ whole genome shotgun (WGS) entry which is preliminary data.</text>
</comment>
<protein>
    <submittedName>
        <fullName evidence="1">Uncharacterized protein</fullName>
    </submittedName>
</protein>
<evidence type="ECO:0000313" key="2">
    <source>
        <dbReference type="Proteomes" id="UP000542776"/>
    </source>
</evidence>
<dbReference type="Proteomes" id="UP000542776">
    <property type="component" value="Unassembled WGS sequence"/>
</dbReference>
<reference evidence="1 2" key="1">
    <citation type="submission" date="2020-08" db="EMBL/GenBank/DDBJ databases">
        <title>Genomic Encyclopedia of Type Strains, Phase IV (KMG-IV): sequencing the most valuable type-strain genomes for metagenomic binning, comparative biology and taxonomic classification.</title>
        <authorList>
            <person name="Goeker M."/>
        </authorList>
    </citation>
    <scope>NUCLEOTIDE SEQUENCE [LARGE SCALE GENOMIC DNA]</scope>
    <source>
        <strain evidence="1 2">DSM 102238</strain>
    </source>
</reference>
<dbReference type="InterPro" id="IPR023366">
    <property type="entry name" value="ATP_synth_asu-like_sf"/>
</dbReference>
<accession>A0A7W6E9E7</accession>
<sequence length="711" mass="76780">MLAKLEFQPGIVTDDTALASESTYADADNIRFVRDRPQTIGGWEAAGGGTFQHPARGAHAWAALTGDRVVAFGTASKLYSFFGGAIKDITPEKAAGTLVNPFSVTSGSDAVLVTDLDHGLTVGDVVSFRLADAVGGLTLNGSFTVLTVPTIDTYTIKAPSAATSTATGGGTLEFTAPLAMGLIDGVGGTGWGTGTYGTGLYGQASGGDINPRVWSLDNWGSNLLAVPRNGALYEWQPLPAYNQLIPNSDFASATGWNLGIGWTISGGKANAAAGTESAISRNVAGVLSGGVVYEVTFDIVRTAGAARFQVQSEDTATGTVTIGEPIAKSGTYVRKFKAPSRPTLAGIAKDATFAGSVDNFQIRVVPVAYRINGAPQYSTGMFVDPNRIVVCYGTIELDGDFNPLQVRWSAQEDNTQWIPDDDNLAGDYLLASGSRIIGALATRGQNLIWTDSALYTMRFTGSSDDVFNFALAGTGCGLLGKNAAVEHQGRVYWWGRNGQFYAYTGGEPQIIPCGVRREAWDNFSPSQEEKVFASVNAEFNEIWWFYPDRRDGNECSRYVSFNWETGIWSKGTMARTSWITAGVYANPLGFSTDGRIYFHERGRTANGGPIMWRLLSGMVDIEDGENLFTIKRYVHDFEDQAGNVLVKFTFSQWPRGPTVSTKQYEITPTRTDVPMRQLGRQCQIEWMAGTNSQFVRWGTQRLDIDKTGARR</sequence>
<gene>
    <name evidence="1" type="ORF">GGR04_001012</name>
</gene>
<keyword evidence="2" id="KW-1185">Reference proteome</keyword>
<dbReference type="RefSeq" id="WP_183198460.1">
    <property type="nucleotide sequence ID" value="NZ_JACIEK010000001.1"/>
</dbReference>
<dbReference type="Gene3D" id="2.40.30.20">
    <property type="match status" value="1"/>
</dbReference>
<dbReference type="AlphaFoldDB" id="A0A7W6E9E7"/>
<name>A0A7W6E9E7_9HYPH</name>
<proteinExistence type="predicted"/>
<organism evidence="1 2">
    <name type="scientific">Aureimonas pseudogalii</name>
    <dbReference type="NCBI Taxonomy" id="1744844"/>
    <lineage>
        <taxon>Bacteria</taxon>
        <taxon>Pseudomonadati</taxon>
        <taxon>Pseudomonadota</taxon>
        <taxon>Alphaproteobacteria</taxon>
        <taxon>Hyphomicrobiales</taxon>
        <taxon>Aurantimonadaceae</taxon>
        <taxon>Aureimonas</taxon>
    </lineage>
</organism>
<dbReference type="EMBL" id="JACIEK010000001">
    <property type="protein sequence ID" value="MBB3997191.1"/>
    <property type="molecule type" value="Genomic_DNA"/>
</dbReference>
<evidence type="ECO:0000313" key="1">
    <source>
        <dbReference type="EMBL" id="MBB3997191.1"/>
    </source>
</evidence>